<dbReference type="EMBL" id="AC084762">
    <property type="protein sequence ID" value="AAL58241.1"/>
    <property type="molecule type" value="Genomic_DNA"/>
</dbReference>
<proteinExistence type="predicted"/>
<gene>
    <name evidence="1" type="ORF">OSJNBa0013O08.22</name>
</gene>
<dbReference type="Proteomes" id="UP000000763">
    <property type="component" value="Chromosome 3"/>
</dbReference>
<sequence length="86" mass="9977">MRIPMAFADVPEMQDTPLANNVRLVNFHVTIALLHPYLWRVPYLLYRQDGVRVEGHCQALLALGLEGEVKVMEDQQYGRCKHNVMR</sequence>
<accession>A0A5S6RD04</accession>
<name>A0A5S6RD04_ORYSJ</name>
<evidence type="ECO:0000313" key="1">
    <source>
        <dbReference type="EMBL" id="AAL58241.1"/>
    </source>
</evidence>
<evidence type="ECO:0000313" key="2">
    <source>
        <dbReference type="Proteomes" id="UP000000763"/>
    </source>
</evidence>
<organism evidence="1 2">
    <name type="scientific">Oryza sativa subsp. japonica</name>
    <name type="common">Rice</name>
    <dbReference type="NCBI Taxonomy" id="39947"/>
    <lineage>
        <taxon>Eukaryota</taxon>
        <taxon>Viridiplantae</taxon>
        <taxon>Streptophyta</taxon>
        <taxon>Embryophyta</taxon>
        <taxon>Tracheophyta</taxon>
        <taxon>Spermatophyta</taxon>
        <taxon>Magnoliopsida</taxon>
        <taxon>Liliopsida</taxon>
        <taxon>Poales</taxon>
        <taxon>Poaceae</taxon>
        <taxon>BOP clade</taxon>
        <taxon>Oryzoideae</taxon>
        <taxon>Oryzeae</taxon>
        <taxon>Oryzinae</taxon>
        <taxon>Oryza</taxon>
        <taxon>Oryza sativa</taxon>
    </lineage>
</organism>
<reference evidence="2" key="1">
    <citation type="journal article" date="2005" name="Nature">
        <title>The map-based sequence of the rice genome.</title>
        <authorList>
            <consortium name="International rice genome sequencing project (IRGSP)"/>
            <person name="Matsumoto T."/>
            <person name="Wu J."/>
            <person name="Kanamori H."/>
            <person name="Katayose Y."/>
            <person name="Fujisawa M."/>
            <person name="Namiki N."/>
            <person name="Mizuno H."/>
            <person name="Yamamoto K."/>
            <person name="Antonio B.A."/>
            <person name="Baba T."/>
            <person name="Sakata K."/>
            <person name="Nagamura Y."/>
            <person name="Aoki H."/>
            <person name="Arikawa K."/>
            <person name="Arita K."/>
            <person name="Bito T."/>
            <person name="Chiden Y."/>
            <person name="Fujitsuka N."/>
            <person name="Fukunaka R."/>
            <person name="Hamada M."/>
            <person name="Harada C."/>
            <person name="Hayashi A."/>
            <person name="Hijishita S."/>
            <person name="Honda M."/>
            <person name="Hosokawa S."/>
            <person name="Ichikawa Y."/>
            <person name="Idonuma A."/>
            <person name="Iijima M."/>
            <person name="Ikeda M."/>
            <person name="Ikeno M."/>
            <person name="Ito K."/>
            <person name="Ito S."/>
            <person name="Ito T."/>
            <person name="Ito Y."/>
            <person name="Ito Y."/>
            <person name="Iwabuchi A."/>
            <person name="Kamiya K."/>
            <person name="Karasawa W."/>
            <person name="Kurita K."/>
            <person name="Katagiri S."/>
            <person name="Kikuta A."/>
            <person name="Kobayashi H."/>
            <person name="Kobayashi N."/>
            <person name="Machita K."/>
            <person name="Maehara T."/>
            <person name="Masukawa M."/>
            <person name="Mizubayashi T."/>
            <person name="Mukai Y."/>
            <person name="Nagasaki H."/>
            <person name="Nagata Y."/>
            <person name="Naito S."/>
            <person name="Nakashima M."/>
            <person name="Nakama Y."/>
            <person name="Nakamichi Y."/>
            <person name="Nakamura M."/>
            <person name="Meguro A."/>
            <person name="Negishi M."/>
            <person name="Ohta I."/>
            <person name="Ohta T."/>
            <person name="Okamoto M."/>
            <person name="Ono N."/>
            <person name="Saji S."/>
            <person name="Sakaguchi M."/>
            <person name="Sakai K."/>
            <person name="Shibata M."/>
            <person name="Shimokawa T."/>
            <person name="Song J."/>
            <person name="Takazaki Y."/>
            <person name="Terasawa K."/>
            <person name="Tsugane M."/>
            <person name="Tsuji K."/>
            <person name="Ueda S."/>
            <person name="Waki K."/>
            <person name="Yamagata H."/>
            <person name="Yamamoto M."/>
            <person name="Yamamoto S."/>
            <person name="Yamane H."/>
            <person name="Yoshiki S."/>
            <person name="Yoshihara R."/>
            <person name="Yukawa K."/>
            <person name="Zhong H."/>
            <person name="Yano M."/>
            <person name="Yuan Q."/>
            <person name="Ouyang S."/>
            <person name="Liu J."/>
            <person name="Jones K.M."/>
            <person name="Gansberger K."/>
            <person name="Moffat K."/>
            <person name="Hill J."/>
            <person name="Bera J."/>
            <person name="Fadrosh D."/>
            <person name="Jin S."/>
            <person name="Johri S."/>
            <person name="Kim M."/>
            <person name="Overton L."/>
            <person name="Reardon M."/>
            <person name="Tsitrin T."/>
            <person name="Vuong H."/>
            <person name="Weaver B."/>
            <person name="Ciecko A."/>
            <person name="Tallon L."/>
            <person name="Jackson J."/>
            <person name="Pai G."/>
            <person name="Aken S.V."/>
            <person name="Utterback T."/>
            <person name="Reidmuller S."/>
            <person name="Feldblyum T."/>
            <person name="Hsiao J."/>
            <person name="Zismann V."/>
            <person name="Iobst S."/>
            <person name="de Vazeille A.R."/>
            <person name="Buell C.R."/>
            <person name="Ying K."/>
            <person name="Li Y."/>
            <person name="Lu T."/>
            <person name="Huang Y."/>
            <person name="Zhao Q."/>
            <person name="Feng Q."/>
            <person name="Zhang L."/>
            <person name="Zhu J."/>
            <person name="Weng Q."/>
            <person name="Mu J."/>
            <person name="Lu Y."/>
            <person name="Fan D."/>
            <person name="Liu Y."/>
            <person name="Guan J."/>
            <person name="Zhang Y."/>
            <person name="Yu S."/>
            <person name="Liu X."/>
            <person name="Zhang Y."/>
            <person name="Hong G."/>
            <person name="Han B."/>
            <person name="Choisne N."/>
            <person name="Demange N."/>
            <person name="Orjeda G."/>
            <person name="Samain S."/>
            <person name="Cattolico L."/>
            <person name="Pelletier E."/>
            <person name="Couloux A."/>
            <person name="Segurens B."/>
            <person name="Wincker P."/>
            <person name="D'Hont A."/>
            <person name="Scarpelli C."/>
            <person name="Weissenbach J."/>
            <person name="Salanoubat M."/>
            <person name="Quetier F."/>
            <person name="Yu Y."/>
            <person name="Kim H.R."/>
            <person name="Rambo T."/>
            <person name="Currie J."/>
            <person name="Collura K."/>
            <person name="Luo M."/>
            <person name="Yang T."/>
            <person name="Ammiraju J.S.S."/>
            <person name="Engler F."/>
            <person name="Soderlund C."/>
            <person name="Wing R.A."/>
            <person name="Palmer L.E."/>
            <person name="de la Bastide M."/>
            <person name="Spiegel L."/>
            <person name="Nascimento L."/>
            <person name="Zutavern T."/>
            <person name="O'Shaughnessy A."/>
            <person name="Dike S."/>
            <person name="Dedhia N."/>
            <person name="Preston R."/>
            <person name="Balija V."/>
            <person name="McCombie W.R."/>
            <person name="Chow T."/>
            <person name="Chen H."/>
            <person name="Chung M."/>
            <person name="Chen C."/>
            <person name="Shaw J."/>
            <person name="Wu H."/>
            <person name="Hsiao K."/>
            <person name="Chao Y."/>
            <person name="Chu M."/>
            <person name="Cheng C."/>
            <person name="Hour A."/>
            <person name="Lee P."/>
            <person name="Lin S."/>
            <person name="Lin Y."/>
            <person name="Liou J."/>
            <person name="Liu S."/>
            <person name="Hsing Y."/>
            <person name="Raghuvanshi S."/>
            <person name="Mohanty A."/>
            <person name="Bharti A.K."/>
            <person name="Gaur A."/>
            <person name="Gupta V."/>
            <person name="Kumar D."/>
            <person name="Ravi V."/>
            <person name="Vij S."/>
            <person name="Kapur A."/>
            <person name="Khurana P."/>
            <person name="Khurana P."/>
            <person name="Khurana J.P."/>
            <person name="Tyagi A.K."/>
            <person name="Gaikwad K."/>
            <person name="Singh A."/>
            <person name="Dalal V."/>
            <person name="Srivastava S."/>
            <person name="Dixit A."/>
            <person name="Pal A.K."/>
            <person name="Ghazi I.A."/>
            <person name="Yadav M."/>
            <person name="Pandit A."/>
            <person name="Bhargava A."/>
            <person name="Sureshbabu K."/>
            <person name="Batra K."/>
            <person name="Sharma T.R."/>
            <person name="Mohapatra T."/>
            <person name="Singh N.K."/>
            <person name="Messing J."/>
            <person name="Nelson A.B."/>
            <person name="Fuks G."/>
            <person name="Kavchok S."/>
            <person name="Keizer G."/>
            <person name="Linton E."/>
            <person name="Llaca V."/>
            <person name="Song R."/>
            <person name="Tanyolac B."/>
            <person name="Young S."/>
            <person name="Ho-Il K."/>
            <person name="Hahn J.H."/>
            <person name="Sangsakoo G."/>
            <person name="Vanavichit A."/>
            <person name="de Mattos Luiz.A.T."/>
            <person name="Zimmer P.D."/>
            <person name="Malone G."/>
            <person name="Dellagostin O."/>
            <person name="de Oliveira A.C."/>
            <person name="Bevan M."/>
            <person name="Bancroft I."/>
            <person name="Minx P."/>
            <person name="Cordum H."/>
            <person name="Wilson R."/>
            <person name="Cheng Z."/>
            <person name="Jin W."/>
            <person name="Jiang J."/>
            <person name="Leong S.A."/>
            <person name="Iwama H."/>
            <person name="Gojobori T."/>
            <person name="Itoh T."/>
            <person name="Niimura Y."/>
            <person name="Fujii Y."/>
            <person name="Habara T."/>
            <person name="Sakai H."/>
            <person name="Sato Y."/>
            <person name="Wilson G."/>
            <person name="Kumar K."/>
            <person name="McCouch S."/>
            <person name="Juretic N."/>
            <person name="Hoen D."/>
            <person name="Wright S."/>
            <person name="Bruskiewich R."/>
            <person name="Bureau T."/>
            <person name="Miyao A."/>
            <person name="Hirochika H."/>
            <person name="Nishikawa T."/>
            <person name="Kadowaki K."/>
            <person name="Sugiura M."/>
            <person name="Burr B."/>
            <person name="Sasaki T."/>
        </authorList>
    </citation>
    <scope>NUCLEOTIDE SEQUENCE [LARGE SCALE GENOMIC DNA]</scope>
    <source>
        <strain evidence="2">cv. Nipponbare</strain>
    </source>
</reference>
<protein>
    <submittedName>
        <fullName evidence="1">Uncharacterized protein</fullName>
    </submittedName>
</protein>
<dbReference type="AlphaFoldDB" id="A0A5S6RD04"/>
<reference evidence="2" key="2">
    <citation type="journal article" date="2008" name="Nucleic Acids Res.">
        <title>The rice annotation project database (RAP-DB): 2008 update.</title>
        <authorList>
            <consortium name="The rice annotation project (RAP)"/>
        </authorList>
    </citation>
    <scope>GENOME REANNOTATION</scope>
    <source>
        <strain evidence="2">cv. Nipponbare</strain>
    </source>
</reference>